<name>A0A8A1LEI0_AJEC8</name>
<dbReference type="EMBL" id="CP069103">
    <property type="protein sequence ID" value="QSS51285.1"/>
    <property type="molecule type" value="Genomic_DNA"/>
</dbReference>
<evidence type="ECO:0000313" key="2">
    <source>
        <dbReference type="Proteomes" id="UP000663419"/>
    </source>
</evidence>
<sequence length="59" mass="6989">MCFFSCITVSCYHELIRLWLTCSLYRVKFGKQADKWVKDSVAPFIRISKTANLSRERQN</sequence>
<evidence type="ECO:0000313" key="1">
    <source>
        <dbReference type="EMBL" id="QSS51285.1"/>
    </source>
</evidence>
<reference evidence="1" key="1">
    <citation type="submission" date="2021-01" db="EMBL/GenBank/DDBJ databases">
        <title>Chromosome-level genome assembly of a human fungal pathogen reveals clustering of transcriptionally co-regulated genes.</title>
        <authorList>
            <person name="Voorhies M."/>
            <person name="Cohen S."/>
            <person name="Shea T.P."/>
            <person name="Petrus S."/>
            <person name="Munoz J.F."/>
            <person name="Poplawski S."/>
            <person name="Goldman W.E."/>
            <person name="Michael T."/>
            <person name="Cuomo C.A."/>
            <person name="Sil A."/>
            <person name="Beyhan S."/>
        </authorList>
    </citation>
    <scope>NUCLEOTIDE SEQUENCE</scope>
    <source>
        <strain evidence="1">H88</strain>
    </source>
</reference>
<proteinExistence type="predicted"/>
<protein>
    <submittedName>
        <fullName evidence="1">Uncharacterized protein</fullName>
    </submittedName>
</protein>
<dbReference type="Proteomes" id="UP000663419">
    <property type="component" value="Chromosome 2"/>
</dbReference>
<organism evidence="1 2">
    <name type="scientific">Ajellomyces capsulatus (strain H88)</name>
    <name type="common">Darling's disease fungus</name>
    <name type="synonym">Histoplasma capsulatum</name>
    <dbReference type="NCBI Taxonomy" id="544711"/>
    <lineage>
        <taxon>Eukaryota</taxon>
        <taxon>Fungi</taxon>
        <taxon>Dikarya</taxon>
        <taxon>Ascomycota</taxon>
        <taxon>Pezizomycotina</taxon>
        <taxon>Eurotiomycetes</taxon>
        <taxon>Eurotiomycetidae</taxon>
        <taxon>Onygenales</taxon>
        <taxon>Ajellomycetaceae</taxon>
        <taxon>Histoplasma</taxon>
    </lineage>
</organism>
<accession>A0A8A1LEI0</accession>
<gene>
    <name evidence="1" type="ORF">I7I53_06565</name>
</gene>
<dbReference type="AlphaFoldDB" id="A0A8A1LEI0"/>
<dbReference type="VEuPathDB" id="FungiDB:I7I53_06565"/>